<dbReference type="Gramene" id="KGN58877">
    <property type="protein sequence ID" value="KGN58877"/>
    <property type="gene ID" value="Csa_3G734300"/>
</dbReference>
<evidence type="ECO:0000313" key="3">
    <source>
        <dbReference type="Proteomes" id="UP000029981"/>
    </source>
</evidence>
<evidence type="ECO:0000256" key="1">
    <source>
        <dbReference type="SAM" id="Phobius"/>
    </source>
</evidence>
<dbReference type="AlphaFoldDB" id="A0A0A0LDQ4"/>
<reference evidence="2 3" key="1">
    <citation type="journal article" date="2009" name="Nat. Genet.">
        <title>The genome of the cucumber, Cucumis sativus L.</title>
        <authorList>
            <person name="Huang S."/>
            <person name="Li R."/>
            <person name="Zhang Z."/>
            <person name="Li L."/>
            <person name="Gu X."/>
            <person name="Fan W."/>
            <person name="Lucas W.J."/>
            <person name="Wang X."/>
            <person name="Xie B."/>
            <person name="Ni P."/>
            <person name="Ren Y."/>
            <person name="Zhu H."/>
            <person name="Li J."/>
            <person name="Lin K."/>
            <person name="Jin W."/>
            <person name="Fei Z."/>
            <person name="Li G."/>
            <person name="Staub J."/>
            <person name="Kilian A."/>
            <person name="van der Vossen E.A."/>
            <person name="Wu Y."/>
            <person name="Guo J."/>
            <person name="He J."/>
            <person name="Jia Z."/>
            <person name="Ren Y."/>
            <person name="Tian G."/>
            <person name="Lu Y."/>
            <person name="Ruan J."/>
            <person name="Qian W."/>
            <person name="Wang M."/>
            <person name="Huang Q."/>
            <person name="Li B."/>
            <person name="Xuan Z."/>
            <person name="Cao J."/>
            <person name="Asan"/>
            <person name="Wu Z."/>
            <person name="Zhang J."/>
            <person name="Cai Q."/>
            <person name="Bai Y."/>
            <person name="Zhao B."/>
            <person name="Han Y."/>
            <person name="Li Y."/>
            <person name="Li X."/>
            <person name="Wang S."/>
            <person name="Shi Q."/>
            <person name="Liu S."/>
            <person name="Cho W.K."/>
            <person name="Kim J.Y."/>
            <person name="Xu Y."/>
            <person name="Heller-Uszynska K."/>
            <person name="Miao H."/>
            <person name="Cheng Z."/>
            <person name="Zhang S."/>
            <person name="Wu J."/>
            <person name="Yang Y."/>
            <person name="Kang H."/>
            <person name="Li M."/>
            <person name="Liang H."/>
            <person name="Ren X."/>
            <person name="Shi Z."/>
            <person name="Wen M."/>
            <person name="Jian M."/>
            <person name="Yang H."/>
            <person name="Zhang G."/>
            <person name="Yang Z."/>
            <person name="Chen R."/>
            <person name="Liu S."/>
            <person name="Li J."/>
            <person name="Ma L."/>
            <person name="Liu H."/>
            <person name="Zhou Y."/>
            <person name="Zhao J."/>
            <person name="Fang X."/>
            <person name="Li G."/>
            <person name="Fang L."/>
            <person name="Li Y."/>
            <person name="Liu D."/>
            <person name="Zheng H."/>
            <person name="Zhang Y."/>
            <person name="Qin N."/>
            <person name="Li Z."/>
            <person name="Yang G."/>
            <person name="Yang S."/>
            <person name="Bolund L."/>
            <person name="Kristiansen K."/>
            <person name="Zheng H."/>
            <person name="Li S."/>
            <person name="Zhang X."/>
            <person name="Yang H."/>
            <person name="Wang J."/>
            <person name="Sun R."/>
            <person name="Zhang B."/>
            <person name="Jiang S."/>
            <person name="Wang J."/>
            <person name="Du Y."/>
            <person name="Li S."/>
        </authorList>
    </citation>
    <scope>NUCLEOTIDE SEQUENCE [LARGE SCALE GENOMIC DNA]</scope>
    <source>
        <strain evidence="3">cv. 9930</strain>
    </source>
</reference>
<dbReference type="EMBL" id="CM002924">
    <property type="protein sequence ID" value="KGN58877.1"/>
    <property type="molecule type" value="Genomic_DNA"/>
</dbReference>
<name>A0A0A0LDQ4_CUCSA</name>
<proteinExistence type="predicted"/>
<reference evidence="2 3" key="2">
    <citation type="journal article" date="2009" name="PLoS ONE">
        <title>An integrated genetic and cytogenetic map of the cucumber genome.</title>
        <authorList>
            <person name="Ren Y."/>
            <person name="Zhang Z."/>
            <person name="Liu J."/>
            <person name="Staub J.E."/>
            <person name="Han Y."/>
            <person name="Cheng Z."/>
            <person name="Li X."/>
            <person name="Lu J."/>
            <person name="Miao H."/>
            <person name="Kang H."/>
            <person name="Xie B."/>
            <person name="Gu X."/>
            <person name="Wang X."/>
            <person name="Du Y."/>
            <person name="Jin W."/>
            <person name="Huang S."/>
        </authorList>
    </citation>
    <scope>NUCLEOTIDE SEQUENCE [LARGE SCALE GENOMIC DNA]</scope>
    <source>
        <strain evidence="3">cv. 9930</strain>
    </source>
</reference>
<gene>
    <name evidence="2" type="ORF">Csa_3G734300</name>
</gene>
<reference evidence="2 3" key="4">
    <citation type="journal article" date="2011" name="BMC Genomics">
        <title>RNA-Seq improves annotation of protein-coding genes in the cucumber genome.</title>
        <authorList>
            <person name="Li Z."/>
            <person name="Zhang Z."/>
            <person name="Yan P."/>
            <person name="Huang S."/>
            <person name="Fei Z."/>
            <person name="Lin K."/>
        </authorList>
    </citation>
    <scope>NUCLEOTIDE SEQUENCE [LARGE SCALE GENOMIC DNA]</scope>
    <source>
        <strain evidence="3">cv. 9930</strain>
    </source>
</reference>
<organism evidence="2 3">
    <name type="scientific">Cucumis sativus</name>
    <name type="common">Cucumber</name>
    <dbReference type="NCBI Taxonomy" id="3659"/>
    <lineage>
        <taxon>Eukaryota</taxon>
        <taxon>Viridiplantae</taxon>
        <taxon>Streptophyta</taxon>
        <taxon>Embryophyta</taxon>
        <taxon>Tracheophyta</taxon>
        <taxon>Spermatophyta</taxon>
        <taxon>Magnoliopsida</taxon>
        <taxon>eudicotyledons</taxon>
        <taxon>Gunneridae</taxon>
        <taxon>Pentapetalae</taxon>
        <taxon>rosids</taxon>
        <taxon>fabids</taxon>
        <taxon>Cucurbitales</taxon>
        <taxon>Cucurbitaceae</taxon>
        <taxon>Benincaseae</taxon>
        <taxon>Cucumis</taxon>
    </lineage>
</organism>
<reference evidence="2 3" key="3">
    <citation type="journal article" date="2010" name="BMC Genomics">
        <title>Transcriptome sequencing and comparative analysis of cucumber flowers with different sex types.</title>
        <authorList>
            <person name="Guo S."/>
            <person name="Zheng Y."/>
            <person name="Joung J.G."/>
            <person name="Liu S."/>
            <person name="Zhang Z."/>
            <person name="Crasta O.R."/>
            <person name="Sobral B.W."/>
            <person name="Xu Y."/>
            <person name="Huang S."/>
            <person name="Fei Z."/>
        </authorList>
    </citation>
    <scope>NUCLEOTIDE SEQUENCE [LARGE SCALE GENOMIC DNA]</scope>
    <source>
        <strain evidence="3">cv. 9930</strain>
    </source>
</reference>
<evidence type="ECO:0000313" key="2">
    <source>
        <dbReference type="EMBL" id="KGN58877.1"/>
    </source>
</evidence>
<keyword evidence="1" id="KW-0472">Membrane</keyword>
<accession>A0A0A0LDQ4</accession>
<dbReference type="Proteomes" id="UP000029981">
    <property type="component" value="Chromosome 3"/>
</dbReference>
<keyword evidence="3" id="KW-1185">Reference proteome</keyword>
<keyword evidence="1" id="KW-1133">Transmembrane helix</keyword>
<feature type="transmembrane region" description="Helical" evidence="1">
    <location>
        <begin position="24"/>
        <end position="48"/>
    </location>
</feature>
<sequence>MLEISRVSSSSPFLRSTMASTSSGIYIVNIIIFTTMFIHFVVFTNVIFSNCHVMDRIQFTNLGWLIYMITAFWEFEHQRFRRTTAFSSLNLDSPYIEREQTETIRVVFDCGSVCHQPYIRQCLHPLSKERHQDSLSTTSLTNFTSYNMEKDILPENVKYSGYKVGVFGAKHFFSQYDSKRCIYQKPDLTSLVLQRCDHYLCLTCQFAVRGRARKDNLGFSDVGLLKSFKNGF</sequence>
<keyword evidence="1" id="KW-0812">Transmembrane</keyword>
<protein>
    <submittedName>
        <fullName evidence="2">Uncharacterized protein</fullName>
    </submittedName>
</protein>